<gene>
    <name evidence="2" type="ORF">LNKW23_09790</name>
</gene>
<organism evidence="2 3">
    <name type="scientific">Paralimibaculum aggregatum</name>
    <dbReference type="NCBI Taxonomy" id="3036245"/>
    <lineage>
        <taxon>Bacteria</taxon>
        <taxon>Pseudomonadati</taxon>
        <taxon>Pseudomonadota</taxon>
        <taxon>Alphaproteobacteria</taxon>
        <taxon>Rhodobacterales</taxon>
        <taxon>Paracoccaceae</taxon>
        <taxon>Paralimibaculum</taxon>
    </lineage>
</organism>
<dbReference type="GO" id="GO:0008168">
    <property type="term" value="F:methyltransferase activity"/>
    <property type="evidence" value="ECO:0007669"/>
    <property type="project" value="UniProtKB-KW"/>
</dbReference>
<dbReference type="EMBL" id="BSYI01000005">
    <property type="protein sequence ID" value="GMG81766.1"/>
    <property type="molecule type" value="Genomic_DNA"/>
</dbReference>
<dbReference type="Proteomes" id="UP001239909">
    <property type="component" value="Unassembled WGS sequence"/>
</dbReference>
<dbReference type="InterPro" id="IPR013217">
    <property type="entry name" value="Methyltransf_12"/>
</dbReference>
<protein>
    <submittedName>
        <fullName evidence="2">Class I SAM-dependent methyltransferase</fullName>
    </submittedName>
</protein>
<name>A0ABQ6LEK8_9RHOB</name>
<dbReference type="InterPro" id="IPR029063">
    <property type="entry name" value="SAM-dependent_MTases_sf"/>
</dbReference>
<feature type="domain" description="Methyltransferase type 12" evidence="1">
    <location>
        <begin position="58"/>
        <end position="156"/>
    </location>
</feature>
<dbReference type="Gene3D" id="3.40.50.150">
    <property type="entry name" value="Vaccinia Virus protein VP39"/>
    <property type="match status" value="1"/>
</dbReference>
<dbReference type="InterPro" id="IPR016584">
    <property type="entry name" value="MeTrfase_VrtF"/>
</dbReference>
<sequence>MAGGPAAAEVEAGQAVYTPLTLALYDRLVLGLSNRLLWRCPTRHLRALYAGNLGARHLDIGVGTGYFLDTADWPVPAPRITLLDLNPHSLAAAGRRIARHRPEAVRADCLEPLPVPVPPGFDSVGLCYLLHCLPGAIPEKARVLDHAAAVLAPGGCVFGATILQGDAPRSRAAQALMDLYNARGIFSNARDRHEDLEAALDARFAELRLWRQGAVALFAARRPR</sequence>
<keyword evidence="2" id="KW-0489">Methyltransferase</keyword>
<evidence type="ECO:0000259" key="1">
    <source>
        <dbReference type="Pfam" id="PF08242"/>
    </source>
</evidence>
<dbReference type="CDD" id="cd02440">
    <property type="entry name" value="AdoMet_MTases"/>
    <property type="match status" value="1"/>
</dbReference>
<keyword evidence="3" id="KW-1185">Reference proteome</keyword>
<proteinExistence type="predicted"/>
<dbReference type="RefSeq" id="WP_285670481.1">
    <property type="nucleotide sequence ID" value="NZ_BSYI01000005.1"/>
</dbReference>
<reference evidence="2 3" key="1">
    <citation type="submission" date="2023-04" db="EMBL/GenBank/DDBJ databases">
        <title>Marinoamorphus aggregata gen. nov., sp. Nov., isolate from tissue of brittle star Ophioplocus japonicus.</title>
        <authorList>
            <person name="Kawano K."/>
            <person name="Sawayama S."/>
            <person name="Nakagawa S."/>
        </authorList>
    </citation>
    <scope>NUCLEOTIDE SEQUENCE [LARGE SCALE GENOMIC DNA]</scope>
    <source>
        <strain evidence="2 3">NKW23</strain>
    </source>
</reference>
<comment type="caution">
    <text evidence="2">The sequence shown here is derived from an EMBL/GenBank/DDBJ whole genome shotgun (WGS) entry which is preliminary data.</text>
</comment>
<accession>A0ABQ6LEK8</accession>
<evidence type="ECO:0000313" key="2">
    <source>
        <dbReference type="EMBL" id="GMG81766.1"/>
    </source>
</evidence>
<evidence type="ECO:0000313" key="3">
    <source>
        <dbReference type="Proteomes" id="UP001239909"/>
    </source>
</evidence>
<dbReference type="GO" id="GO:0032259">
    <property type="term" value="P:methylation"/>
    <property type="evidence" value="ECO:0007669"/>
    <property type="project" value="UniProtKB-KW"/>
</dbReference>
<dbReference type="Pfam" id="PF08242">
    <property type="entry name" value="Methyltransf_12"/>
    <property type="match status" value="1"/>
</dbReference>
<dbReference type="SUPFAM" id="SSF53335">
    <property type="entry name" value="S-adenosyl-L-methionine-dependent methyltransferases"/>
    <property type="match status" value="1"/>
</dbReference>
<keyword evidence="2" id="KW-0808">Transferase</keyword>
<dbReference type="PIRSF" id="PIRSF011491">
    <property type="entry name" value="Mtase_YbcY_prd"/>
    <property type="match status" value="1"/>
</dbReference>